<dbReference type="Proteomes" id="UP000598174">
    <property type="component" value="Unassembled WGS sequence"/>
</dbReference>
<dbReference type="RefSeq" id="WP_203816601.1">
    <property type="nucleotide sequence ID" value="NZ_BAAABP010000007.1"/>
</dbReference>
<protein>
    <submittedName>
        <fullName evidence="1">Uncharacterized protein</fullName>
    </submittedName>
</protein>
<sequence length="382" mass="43092">MSDEQTIPTANQLRSYLRFNGWAEQAPGPSGSIWTRENSRIGVPVDSDEELLSGALKRLAFAERRDPADVASNVKYLLFDITQLRADSDSRYADTIPLETGAKIVSSARKMFRASATTARWERAHIGSNYSRYGDEIVRRALMGHTKRGSYIIPVLMPLPEPDEPDRHQPYLRQDENDHVEFHRAPSEPFERRVVRTFAQSMQALREIIVKPAQEPRSAQVHELVYRGVSREFCMALAGILGQRSVADFEAAVDWAPAVPSPTTMPRSVSIEAEAEDLVAKVAEKLRQQKVDPSQVFSGTIVQLRHESQDDPFGEIAVSTVRQGKSSEILIRLPIELYRDAWRWHDEGRAILVEGTVRRAPGKPLRVDNALRFHPVDAMFLT</sequence>
<name>A0A919IXK7_9ACTN</name>
<evidence type="ECO:0000313" key="1">
    <source>
        <dbReference type="EMBL" id="GIE10058.1"/>
    </source>
</evidence>
<dbReference type="AlphaFoldDB" id="A0A919IXK7"/>
<accession>A0A919IXK7</accession>
<evidence type="ECO:0000313" key="2">
    <source>
        <dbReference type="Proteomes" id="UP000598174"/>
    </source>
</evidence>
<proteinExistence type="predicted"/>
<comment type="caution">
    <text evidence="1">The sequence shown here is derived from an EMBL/GenBank/DDBJ whole genome shotgun (WGS) entry which is preliminary data.</text>
</comment>
<gene>
    <name evidence="1" type="ORF">Afe05nite_18980</name>
</gene>
<reference evidence="1" key="1">
    <citation type="submission" date="2021-01" db="EMBL/GenBank/DDBJ databases">
        <title>Whole genome shotgun sequence of Actinoplanes ferrugineus NBRC 15555.</title>
        <authorList>
            <person name="Komaki H."/>
            <person name="Tamura T."/>
        </authorList>
    </citation>
    <scope>NUCLEOTIDE SEQUENCE</scope>
    <source>
        <strain evidence="1">NBRC 15555</strain>
    </source>
</reference>
<organism evidence="1 2">
    <name type="scientific">Paractinoplanes ferrugineus</name>
    <dbReference type="NCBI Taxonomy" id="113564"/>
    <lineage>
        <taxon>Bacteria</taxon>
        <taxon>Bacillati</taxon>
        <taxon>Actinomycetota</taxon>
        <taxon>Actinomycetes</taxon>
        <taxon>Micromonosporales</taxon>
        <taxon>Micromonosporaceae</taxon>
        <taxon>Paractinoplanes</taxon>
    </lineage>
</organism>
<keyword evidence="2" id="KW-1185">Reference proteome</keyword>
<dbReference type="EMBL" id="BOMM01000012">
    <property type="protein sequence ID" value="GIE10058.1"/>
    <property type="molecule type" value="Genomic_DNA"/>
</dbReference>